<reference evidence="4 5" key="1">
    <citation type="journal article" date="2018" name="J. Microbiol.">
        <title>Salicibibacter kimchii gen. nov., sp. nov., a moderately halophilic and alkalitolerant bacterium in the family Bacillaceae, isolated from kimchi.</title>
        <authorList>
            <person name="Jang J.Y."/>
            <person name="Oh Y.J."/>
            <person name="Lim S.K."/>
            <person name="Park H.K."/>
            <person name="Lee C."/>
            <person name="Kim J.Y."/>
            <person name="Lee M.A."/>
            <person name="Choi H.J."/>
        </authorList>
    </citation>
    <scope>NUCLEOTIDE SEQUENCE [LARGE SCALE GENOMIC DNA]</scope>
    <source>
        <strain evidence="4 5">NKC1-1</strain>
    </source>
</reference>
<name>A0A345BVF9_9BACI</name>
<feature type="region of interest" description="Disordered" evidence="2">
    <location>
        <begin position="48"/>
        <end position="73"/>
    </location>
</feature>
<evidence type="ECO:0000313" key="4">
    <source>
        <dbReference type="EMBL" id="AXF54940.1"/>
    </source>
</evidence>
<evidence type="ECO:0000256" key="3">
    <source>
        <dbReference type="SAM" id="SignalP"/>
    </source>
</evidence>
<dbReference type="Proteomes" id="UP000252100">
    <property type="component" value="Chromosome"/>
</dbReference>
<feature type="signal peptide" evidence="3">
    <location>
        <begin position="1"/>
        <end position="22"/>
    </location>
</feature>
<accession>A0A345BVF9</accession>
<dbReference type="PROSITE" id="PS51257">
    <property type="entry name" value="PROKAR_LIPOPROTEIN"/>
    <property type="match status" value="1"/>
</dbReference>
<evidence type="ECO:0000313" key="5">
    <source>
        <dbReference type="Proteomes" id="UP000252100"/>
    </source>
</evidence>
<evidence type="ECO:0008006" key="6">
    <source>
        <dbReference type="Google" id="ProtNLM"/>
    </source>
</evidence>
<dbReference type="RefSeq" id="WP_114370462.1">
    <property type="nucleotide sequence ID" value="NZ_CP031092.1"/>
</dbReference>
<dbReference type="EMBL" id="CP031092">
    <property type="protein sequence ID" value="AXF54940.1"/>
    <property type="molecule type" value="Genomic_DNA"/>
</dbReference>
<protein>
    <recommendedName>
        <fullName evidence="6">Sporulation protein</fullName>
    </recommendedName>
</protein>
<dbReference type="AlphaFoldDB" id="A0A345BVF9"/>
<gene>
    <name evidence="4" type="ORF">DT065_02180</name>
</gene>
<evidence type="ECO:0000256" key="1">
    <source>
        <dbReference type="SAM" id="Coils"/>
    </source>
</evidence>
<feature type="chain" id="PRO_5016864513" description="Sporulation protein" evidence="3">
    <location>
        <begin position="23"/>
        <end position="222"/>
    </location>
</feature>
<evidence type="ECO:0000256" key="2">
    <source>
        <dbReference type="SAM" id="MobiDB-lite"/>
    </source>
</evidence>
<keyword evidence="3" id="KW-0732">Signal</keyword>
<dbReference type="OrthoDB" id="2854343at2"/>
<keyword evidence="1" id="KW-0175">Coiled coil</keyword>
<keyword evidence="5" id="KW-1185">Reference proteome</keyword>
<proteinExistence type="predicted"/>
<dbReference type="KEGG" id="rue:DT065_02180"/>
<feature type="coiled-coil region" evidence="1">
    <location>
        <begin position="95"/>
        <end position="129"/>
    </location>
</feature>
<organism evidence="4 5">
    <name type="scientific">Salicibibacter kimchii</name>
    <dbReference type="NCBI Taxonomy" id="2099786"/>
    <lineage>
        <taxon>Bacteria</taxon>
        <taxon>Bacillati</taxon>
        <taxon>Bacillota</taxon>
        <taxon>Bacilli</taxon>
        <taxon>Bacillales</taxon>
        <taxon>Bacillaceae</taxon>
        <taxon>Salicibibacter</taxon>
    </lineage>
</organism>
<sequence length="222" mass="25166">MKTRFLILTMVTVLVTTGCVQAQHETGHTRKDYDPELELGINLNDHLGPASDLMVPDDGPGNLTKKGTQDIDSQRDYGWHKNRVNAVKTGRVNDHPRLNDDAERLRDQVQEINQQYEGEQEDLPILKEKIESLEPVSNAYVVSHDGRLYIGIEGASADDEQLGRAISSLVSEEDVVWHTDRRSVHRIRAAEKTVNTEGELGTHEWLEDVEYELQKLGDDWTN</sequence>